<evidence type="ECO:0008006" key="3">
    <source>
        <dbReference type="Google" id="ProtNLM"/>
    </source>
</evidence>
<dbReference type="AlphaFoldDB" id="A0AAV8UW08"/>
<gene>
    <name evidence="1" type="ORF">NDN08_001795</name>
</gene>
<name>A0AAV8UW08_9RHOD</name>
<reference evidence="1 2" key="1">
    <citation type="journal article" date="2023" name="Nat. Commun.">
        <title>Origin of minicircular mitochondrial genomes in red algae.</title>
        <authorList>
            <person name="Lee Y."/>
            <person name="Cho C.H."/>
            <person name="Lee Y.M."/>
            <person name="Park S.I."/>
            <person name="Yang J.H."/>
            <person name="West J.A."/>
            <person name="Bhattacharya D."/>
            <person name="Yoon H.S."/>
        </authorList>
    </citation>
    <scope>NUCLEOTIDE SEQUENCE [LARGE SCALE GENOMIC DNA]</scope>
    <source>
        <strain evidence="1 2">CCMP1338</strain>
        <tissue evidence="1">Whole cell</tissue>
    </source>
</reference>
<dbReference type="PANTHER" id="PTHR35106">
    <property type="entry name" value="BNAA07G25190D PROTEIN"/>
    <property type="match status" value="1"/>
</dbReference>
<keyword evidence="2" id="KW-1185">Reference proteome</keyword>
<proteinExistence type="predicted"/>
<dbReference type="EMBL" id="JAMWBK010000005">
    <property type="protein sequence ID" value="KAJ8905288.1"/>
    <property type="molecule type" value="Genomic_DNA"/>
</dbReference>
<comment type="caution">
    <text evidence="1">The sequence shown here is derived from an EMBL/GenBank/DDBJ whole genome shotgun (WGS) entry which is preliminary data.</text>
</comment>
<dbReference type="PANTHER" id="PTHR35106:SF4">
    <property type="entry name" value="OS09G0485800 PROTEIN"/>
    <property type="match status" value="1"/>
</dbReference>
<evidence type="ECO:0000313" key="2">
    <source>
        <dbReference type="Proteomes" id="UP001157974"/>
    </source>
</evidence>
<sequence>MSSVAISTKTCIRCGSQFSEGDNHARACLFHGDICGNELNYNLYEDHHFDDPSLDDKPGPRFAGRWACCQDTDSDAQPCKYGWHVTYDSDPTIRQQDISFAVK</sequence>
<evidence type="ECO:0000313" key="1">
    <source>
        <dbReference type="EMBL" id="KAJ8905288.1"/>
    </source>
</evidence>
<accession>A0AAV8UW08</accession>
<protein>
    <recommendedName>
        <fullName evidence="3">C2H2-type domain-containing protein</fullName>
    </recommendedName>
</protein>
<organism evidence="1 2">
    <name type="scientific">Rhodosorus marinus</name>
    <dbReference type="NCBI Taxonomy" id="101924"/>
    <lineage>
        <taxon>Eukaryota</taxon>
        <taxon>Rhodophyta</taxon>
        <taxon>Stylonematophyceae</taxon>
        <taxon>Stylonematales</taxon>
        <taxon>Stylonemataceae</taxon>
        <taxon>Rhodosorus</taxon>
    </lineage>
</organism>
<dbReference type="Proteomes" id="UP001157974">
    <property type="component" value="Unassembled WGS sequence"/>
</dbReference>